<feature type="binding site" evidence="2">
    <location>
        <position position="70"/>
    </location>
    <ligand>
        <name>substrate</name>
    </ligand>
</feature>
<comment type="function">
    <text evidence="2">Catalyzes the condensation of isopentenyl diphosphate (IPP) with allylic pyrophosphates generating different type of terpenoids.</text>
</comment>
<dbReference type="Gene3D" id="3.40.1180.10">
    <property type="entry name" value="Decaprenyl diphosphate synthase-like"/>
    <property type="match status" value="1"/>
</dbReference>
<dbReference type="Proteomes" id="UP000184418">
    <property type="component" value="Unassembled WGS sequence"/>
</dbReference>
<feature type="binding site" evidence="2">
    <location>
        <position position="189"/>
    </location>
    <ligand>
        <name>substrate</name>
    </ligand>
</feature>
<dbReference type="Pfam" id="PF01255">
    <property type="entry name" value="Prenyltransf"/>
    <property type="match status" value="1"/>
</dbReference>
<evidence type="ECO:0000313" key="4">
    <source>
        <dbReference type="Proteomes" id="UP000184418"/>
    </source>
</evidence>
<dbReference type="AlphaFoldDB" id="A0A1M6A4D9"/>
<dbReference type="InterPro" id="IPR036424">
    <property type="entry name" value="UPP_synth-like_sf"/>
</dbReference>
<dbReference type="InterPro" id="IPR018520">
    <property type="entry name" value="UPP_synth-like_CS"/>
</dbReference>
<dbReference type="NCBIfam" id="TIGR00055">
    <property type="entry name" value="uppS"/>
    <property type="match status" value="1"/>
</dbReference>
<feature type="binding site" evidence="2">
    <location>
        <position position="72"/>
    </location>
    <ligand>
        <name>substrate</name>
    </ligand>
</feature>
<feature type="binding site" evidence="2">
    <location>
        <position position="26"/>
    </location>
    <ligand>
        <name>substrate</name>
    </ligand>
</feature>
<dbReference type="EC" id="2.5.1.-" evidence="2"/>
<organism evidence="3 4">
    <name type="scientific">Hymenobacter daecheongensis DSM 21074</name>
    <dbReference type="NCBI Taxonomy" id="1121955"/>
    <lineage>
        <taxon>Bacteria</taxon>
        <taxon>Pseudomonadati</taxon>
        <taxon>Bacteroidota</taxon>
        <taxon>Cytophagia</taxon>
        <taxon>Cytophagales</taxon>
        <taxon>Hymenobacteraceae</taxon>
        <taxon>Hymenobacter</taxon>
    </lineage>
</organism>
<keyword evidence="1 2" id="KW-0808">Transferase</keyword>
<accession>A0A1M6A4D9</accession>
<comment type="cofactor">
    <cofactor evidence="2">
        <name>Mg(2+)</name>
        <dbReference type="ChEBI" id="CHEBI:18420"/>
    </cofactor>
    <text evidence="2">Binds 2 magnesium ions per subunit.</text>
</comment>
<dbReference type="OrthoDB" id="4191603at2"/>
<feature type="binding site" evidence="2">
    <location>
        <position position="208"/>
    </location>
    <ligand>
        <name>Mg(2+)</name>
        <dbReference type="ChEBI" id="CHEBI:18420"/>
    </ligand>
</feature>
<keyword evidence="4" id="KW-1185">Reference proteome</keyword>
<proteinExistence type="inferred from homology"/>
<evidence type="ECO:0000256" key="2">
    <source>
        <dbReference type="HAMAP-Rule" id="MF_01139"/>
    </source>
</evidence>
<dbReference type="PANTHER" id="PTHR10291:SF0">
    <property type="entry name" value="DEHYDRODOLICHYL DIPHOSPHATE SYNTHASE 2"/>
    <property type="match status" value="1"/>
</dbReference>
<feature type="binding site" evidence="2">
    <location>
        <position position="21"/>
    </location>
    <ligand>
        <name>Mg(2+)</name>
        <dbReference type="ChEBI" id="CHEBI:18420"/>
    </ligand>
</feature>
<sequence>MAARSEIDSQNLPAHVAVIMDGNGRWAKQKGGLRIFGHQNAITAVRDTVEAAAEVGVQYLTLYAFSTENWARPKHEVMALMQLLVHTIRQETPTLLKNSIRLESIGDISSLPESCQRELAEAKELTKAGSRMTLILALSYSGRWDLTQATQRVAREVAAGTLLPEQVSEQTIARYLSTAGVPDPELLIRTSGEQRISNFLLWQLAYTELYITDLLWPDFRREHFYDAIQAYQRRERRFGKTSEQLTVS</sequence>
<comment type="subunit">
    <text evidence="2">Homodimer.</text>
</comment>
<dbReference type="STRING" id="1121955.SAMN02745146_0491"/>
<dbReference type="CDD" id="cd00475">
    <property type="entry name" value="Cis_IPPS"/>
    <property type="match status" value="1"/>
</dbReference>
<feature type="binding site" evidence="2">
    <location>
        <begin position="66"/>
        <end position="68"/>
    </location>
    <ligand>
        <name>substrate</name>
    </ligand>
</feature>
<gene>
    <name evidence="3" type="ORF">SAMN02745146_0491</name>
</gene>
<dbReference type="GO" id="GO:0016094">
    <property type="term" value="P:polyprenol biosynthetic process"/>
    <property type="evidence" value="ECO:0007669"/>
    <property type="project" value="TreeGrafter"/>
</dbReference>
<dbReference type="EMBL" id="FQYN01000001">
    <property type="protein sequence ID" value="SHI31317.1"/>
    <property type="molecule type" value="Genomic_DNA"/>
</dbReference>
<evidence type="ECO:0000313" key="3">
    <source>
        <dbReference type="EMBL" id="SHI31317.1"/>
    </source>
</evidence>
<dbReference type="FunFam" id="3.40.1180.10:FF:000001">
    <property type="entry name" value="(2E,6E)-farnesyl-diphosphate-specific ditrans,polycis-undecaprenyl-diphosphate synthase"/>
    <property type="match status" value="1"/>
</dbReference>
<dbReference type="PANTHER" id="PTHR10291">
    <property type="entry name" value="DEHYDRODOLICHYL DIPHOSPHATE SYNTHASE FAMILY MEMBER"/>
    <property type="match status" value="1"/>
</dbReference>
<feature type="binding site" evidence="2">
    <location>
        <begin position="22"/>
        <end position="25"/>
    </location>
    <ligand>
        <name>substrate</name>
    </ligand>
</feature>
<name>A0A1M6A4D9_9BACT</name>
<dbReference type="SUPFAM" id="SSF64005">
    <property type="entry name" value="Undecaprenyl diphosphate synthase"/>
    <property type="match status" value="1"/>
</dbReference>
<dbReference type="NCBIfam" id="NF011405">
    <property type="entry name" value="PRK14830.1"/>
    <property type="match status" value="1"/>
</dbReference>
<feature type="binding site" evidence="2">
    <location>
        <position position="34"/>
    </location>
    <ligand>
        <name>substrate</name>
    </ligand>
</feature>
<evidence type="ECO:0000256" key="1">
    <source>
        <dbReference type="ARBA" id="ARBA00022679"/>
    </source>
</evidence>
<dbReference type="GO" id="GO:0000287">
    <property type="term" value="F:magnesium ion binding"/>
    <property type="evidence" value="ECO:0007669"/>
    <property type="project" value="UniProtKB-UniRule"/>
</dbReference>
<reference evidence="3 4" key="1">
    <citation type="submission" date="2016-11" db="EMBL/GenBank/DDBJ databases">
        <authorList>
            <person name="Jaros S."/>
            <person name="Januszkiewicz K."/>
            <person name="Wedrychowicz H."/>
        </authorList>
    </citation>
    <scope>NUCLEOTIDE SEQUENCE [LARGE SCALE GENOMIC DNA]</scope>
    <source>
        <strain evidence="3 4">DSM 21074</strain>
    </source>
</reference>
<feature type="active site" evidence="2">
    <location>
        <position position="21"/>
    </location>
</feature>
<keyword evidence="2" id="KW-0479">Metal-binding</keyword>
<feature type="binding site" evidence="2">
    <location>
        <begin position="195"/>
        <end position="197"/>
    </location>
    <ligand>
        <name>substrate</name>
    </ligand>
</feature>
<dbReference type="PROSITE" id="PS01066">
    <property type="entry name" value="UPP_SYNTHASE"/>
    <property type="match status" value="1"/>
</dbReference>
<comment type="similarity">
    <text evidence="2">Belongs to the UPP synthase family.</text>
</comment>
<dbReference type="HAMAP" id="MF_01139">
    <property type="entry name" value="ISPT"/>
    <property type="match status" value="1"/>
</dbReference>
<keyword evidence="2" id="KW-0460">Magnesium</keyword>
<feature type="binding site" evidence="2">
    <location>
        <position position="38"/>
    </location>
    <ligand>
        <name>substrate</name>
    </ligand>
</feature>
<protein>
    <recommendedName>
        <fullName evidence="2">Isoprenyl transferase</fullName>
        <ecNumber evidence="2">2.5.1.-</ecNumber>
    </recommendedName>
</protein>
<dbReference type="GO" id="GO:0045547">
    <property type="term" value="F:ditrans,polycis-polyprenyl diphosphate synthase [(2E,6E)-farnesyl diphosphate specific] activity"/>
    <property type="evidence" value="ECO:0007669"/>
    <property type="project" value="TreeGrafter"/>
</dbReference>
<dbReference type="RefSeq" id="WP_073104854.1">
    <property type="nucleotide sequence ID" value="NZ_FQYN01000001.1"/>
</dbReference>
<feature type="active site" description="Proton acceptor" evidence="2">
    <location>
        <position position="69"/>
    </location>
</feature>
<dbReference type="InterPro" id="IPR001441">
    <property type="entry name" value="UPP_synth-like"/>
</dbReference>